<dbReference type="Proteomes" id="UP000765509">
    <property type="component" value="Unassembled WGS sequence"/>
</dbReference>
<evidence type="ECO:0000313" key="2">
    <source>
        <dbReference type="Proteomes" id="UP000765509"/>
    </source>
</evidence>
<protein>
    <submittedName>
        <fullName evidence="1">Uncharacterized protein</fullName>
    </submittedName>
</protein>
<dbReference type="AlphaFoldDB" id="A0A9Q3I008"/>
<accession>A0A9Q3I008</accession>
<sequence>MKHLKLDAKIQYHICCQACYSLYDIDFAPSECKYQATPDSSICGADLFEPRDLLVLEHLDTIFKDQWGIKKNRIKPKRPISVFTSQSFAEWLEWFLILPEVESFIEDWPQSLVPNSTDVVDYCHSASWNSLGSDMGKIGKSLLLLFSLFVDWLNPLGNKIAGKQSSLGILALTCLNLPPSVQYKPQYTFMAGMIPAPNQPNMITISNILKPLVKEMLELNRPTKFQTLRFPLGRTIVIRLGALIGDLVATHKVSGFASHSATKLFSWCNTKKADITNMKIDHPQNKSNTLALAHRWHDEKKILNVKNW</sequence>
<organism evidence="1 2">
    <name type="scientific">Austropuccinia psidii MF-1</name>
    <dbReference type="NCBI Taxonomy" id="1389203"/>
    <lineage>
        <taxon>Eukaryota</taxon>
        <taxon>Fungi</taxon>
        <taxon>Dikarya</taxon>
        <taxon>Basidiomycota</taxon>
        <taxon>Pucciniomycotina</taxon>
        <taxon>Pucciniomycetes</taxon>
        <taxon>Pucciniales</taxon>
        <taxon>Sphaerophragmiaceae</taxon>
        <taxon>Austropuccinia</taxon>
    </lineage>
</organism>
<gene>
    <name evidence="1" type="ORF">O181_062057</name>
</gene>
<comment type="caution">
    <text evidence="1">The sequence shown here is derived from an EMBL/GenBank/DDBJ whole genome shotgun (WGS) entry which is preliminary data.</text>
</comment>
<name>A0A9Q3I008_9BASI</name>
<reference evidence="1" key="1">
    <citation type="submission" date="2021-03" db="EMBL/GenBank/DDBJ databases">
        <title>Draft genome sequence of rust myrtle Austropuccinia psidii MF-1, a brazilian biotype.</title>
        <authorList>
            <person name="Quecine M.C."/>
            <person name="Pachon D.M.R."/>
            <person name="Bonatelli M.L."/>
            <person name="Correr F.H."/>
            <person name="Franceschini L.M."/>
            <person name="Leite T.F."/>
            <person name="Margarido G.R.A."/>
            <person name="Almeida C.A."/>
            <person name="Ferrarezi J.A."/>
            <person name="Labate C.A."/>
        </authorList>
    </citation>
    <scope>NUCLEOTIDE SEQUENCE</scope>
    <source>
        <strain evidence="1">MF-1</strain>
    </source>
</reference>
<dbReference type="OrthoDB" id="3253623at2759"/>
<proteinExistence type="predicted"/>
<evidence type="ECO:0000313" key="1">
    <source>
        <dbReference type="EMBL" id="MBW0522342.1"/>
    </source>
</evidence>
<dbReference type="EMBL" id="AVOT02029494">
    <property type="protein sequence ID" value="MBW0522342.1"/>
    <property type="molecule type" value="Genomic_DNA"/>
</dbReference>
<keyword evidence="2" id="KW-1185">Reference proteome</keyword>